<dbReference type="Gene3D" id="6.10.340.10">
    <property type="match status" value="1"/>
</dbReference>
<evidence type="ECO:0000256" key="3">
    <source>
        <dbReference type="ARBA" id="ARBA00012438"/>
    </source>
</evidence>
<keyword evidence="4" id="KW-0597">Phosphoprotein</keyword>
<dbReference type="InterPro" id="IPR005467">
    <property type="entry name" value="His_kinase_dom"/>
</dbReference>
<dbReference type="PANTHER" id="PTHR45436">
    <property type="entry name" value="SENSOR HISTIDINE KINASE YKOH"/>
    <property type="match status" value="1"/>
</dbReference>
<dbReference type="SUPFAM" id="SSF55874">
    <property type="entry name" value="ATPase domain of HSP90 chaperone/DNA topoisomerase II/histidine kinase"/>
    <property type="match status" value="1"/>
</dbReference>
<feature type="transmembrane region" description="Helical" evidence="11">
    <location>
        <begin position="17"/>
        <end position="38"/>
    </location>
</feature>
<dbReference type="InterPro" id="IPR004358">
    <property type="entry name" value="Sig_transdc_His_kin-like_C"/>
</dbReference>
<dbReference type="RefSeq" id="WP_007572417.1">
    <property type="nucleotide sequence ID" value="NZ_AGUD01000073.1"/>
</dbReference>
<dbReference type="GO" id="GO:0000155">
    <property type="term" value="F:phosphorelay sensor kinase activity"/>
    <property type="evidence" value="ECO:0007669"/>
    <property type="project" value="InterPro"/>
</dbReference>
<name>H0E3K2_9ACTN</name>
<dbReference type="EMBL" id="AGUD01000073">
    <property type="protein sequence ID" value="EHN11753.1"/>
    <property type="molecule type" value="Genomic_DNA"/>
</dbReference>
<feature type="transmembrane region" description="Helical" evidence="11">
    <location>
        <begin position="172"/>
        <end position="192"/>
    </location>
</feature>
<dbReference type="Gene3D" id="1.10.287.130">
    <property type="match status" value="1"/>
</dbReference>
<evidence type="ECO:0000256" key="10">
    <source>
        <dbReference type="ARBA" id="ARBA00023136"/>
    </source>
</evidence>
<protein>
    <recommendedName>
        <fullName evidence="3">histidine kinase</fullName>
        <ecNumber evidence="3">2.7.13.3</ecNumber>
    </recommendedName>
</protein>
<dbReference type="Pfam" id="PF00672">
    <property type="entry name" value="HAMP"/>
    <property type="match status" value="1"/>
</dbReference>
<dbReference type="SUPFAM" id="SSF47384">
    <property type="entry name" value="Homodimeric domain of signal transducing histidine kinase"/>
    <property type="match status" value="1"/>
</dbReference>
<comment type="caution">
    <text evidence="14">The sequence shown here is derived from an EMBL/GenBank/DDBJ whole genome shotgun (WGS) entry which is preliminary data.</text>
</comment>
<evidence type="ECO:0000256" key="6">
    <source>
        <dbReference type="ARBA" id="ARBA00022692"/>
    </source>
</evidence>
<gene>
    <name evidence="14" type="ORF">PAI11_13740</name>
</gene>
<organism evidence="14 15">
    <name type="scientific">Patulibacter medicamentivorans</name>
    <dbReference type="NCBI Taxonomy" id="1097667"/>
    <lineage>
        <taxon>Bacteria</taxon>
        <taxon>Bacillati</taxon>
        <taxon>Actinomycetota</taxon>
        <taxon>Thermoleophilia</taxon>
        <taxon>Solirubrobacterales</taxon>
        <taxon>Patulibacteraceae</taxon>
        <taxon>Patulibacter</taxon>
    </lineage>
</organism>
<dbReference type="CDD" id="cd00075">
    <property type="entry name" value="HATPase"/>
    <property type="match status" value="1"/>
</dbReference>
<proteinExistence type="predicted"/>
<dbReference type="CDD" id="cd06225">
    <property type="entry name" value="HAMP"/>
    <property type="match status" value="1"/>
</dbReference>
<accession>H0E3K2</accession>
<evidence type="ECO:0000259" key="13">
    <source>
        <dbReference type="PROSITE" id="PS50885"/>
    </source>
</evidence>
<comment type="subcellular location">
    <subcellularLocation>
        <location evidence="2">Cell membrane</location>
    </subcellularLocation>
</comment>
<keyword evidence="6 11" id="KW-0812">Transmembrane</keyword>
<dbReference type="EC" id="2.7.13.3" evidence="3"/>
<keyword evidence="8 11" id="KW-1133">Transmembrane helix</keyword>
<feature type="domain" description="HAMP" evidence="13">
    <location>
        <begin position="193"/>
        <end position="246"/>
    </location>
</feature>
<dbReference type="AlphaFoldDB" id="H0E3K2"/>
<evidence type="ECO:0000256" key="11">
    <source>
        <dbReference type="SAM" id="Phobius"/>
    </source>
</evidence>
<dbReference type="SUPFAM" id="SSF158472">
    <property type="entry name" value="HAMP domain-like"/>
    <property type="match status" value="1"/>
</dbReference>
<feature type="domain" description="Histidine kinase" evidence="12">
    <location>
        <begin position="254"/>
        <end position="458"/>
    </location>
</feature>
<evidence type="ECO:0000256" key="5">
    <source>
        <dbReference type="ARBA" id="ARBA00022679"/>
    </source>
</evidence>
<dbReference type="InterPro" id="IPR050428">
    <property type="entry name" value="TCS_sensor_his_kinase"/>
</dbReference>
<dbReference type="GO" id="GO:0005886">
    <property type="term" value="C:plasma membrane"/>
    <property type="evidence" value="ECO:0007669"/>
    <property type="project" value="UniProtKB-SubCell"/>
</dbReference>
<dbReference type="Proteomes" id="UP000005143">
    <property type="component" value="Unassembled WGS sequence"/>
</dbReference>
<evidence type="ECO:0000256" key="7">
    <source>
        <dbReference type="ARBA" id="ARBA00022777"/>
    </source>
</evidence>
<evidence type="ECO:0000313" key="14">
    <source>
        <dbReference type="EMBL" id="EHN11753.1"/>
    </source>
</evidence>
<keyword evidence="5" id="KW-0808">Transferase</keyword>
<dbReference type="SMART" id="SM00388">
    <property type="entry name" value="HisKA"/>
    <property type="match status" value="1"/>
</dbReference>
<dbReference type="PROSITE" id="PS50109">
    <property type="entry name" value="HIS_KIN"/>
    <property type="match status" value="1"/>
</dbReference>
<evidence type="ECO:0000256" key="4">
    <source>
        <dbReference type="ARBA" id="ARBA00022553"/>
    </source>
</evidence>
<dbReference type="PATRIC" id="fig|1097667.3.peg.1366"/>
<keyword evidence="15" id="KW-1185">Reference proteome</keyword>
<dbReference type="Gene3D" id="3.30.565.10">
    <property type="entry name" value="Histidine kinase-like ATPase, C-terminal domain"/>
    <property type="match status" value="1"/>
</dbReference>
<dbReference type="SMART" id="SM00387">
    <property type="entry name" value="HATPase_c"/>
    <property type="match status" value="1"/>
</dbReference>
<evidence type="ECO:0000256" key="2">
    <source>
        <dbReference type="ARBA" id="ARBA00004236"/>
    </source>
</evidence>
<reference evidence="14 15" key="1">
    <citation type="journal article" date="2013" name="Biodegradation">
        <title>Quantitative proteomic analysis of ibuprofen-degrading Patulibacter sp. strain I11.</title>
        <authorList>
            <person name="Almeida B."/>
            <person name="Kjeldal H."/>
            <person name="Lolas I."/>
            <person name="Knudsen A.D."/>
            <person name="Carvalho G."/>
            <person name="Nielsen K.L."/>
            <person name="Barreto Crespo M.T."/>
            <person name="Stensballe A."/>
            <person name="Nielsen J.L."/>
        </authorList>
    </citation>
    <scope>NUCLEOTIDE SEQUENCE [LARGE SCALE GENOMIC DNA]</scope>
    <source>
        <strain evidence="14 15">I11</strain>
    </source>
</reference>
<dbReference type="PANTHER" id="PTHR45436:SF5">
    <property type="entry name" value="SENSOR HISTIDINE KINASE TRCS"/>
    <property type="match status" value="1"/>
</dbReference>
<dbReference type="Pfam" id="PF02518">
    <property type="entry name" value="HATPase_c"/>
    <property type="match status" value="1"/>
</dbReference>
<dbReference type="InterPro" id="IPR036890">
    <property type="entry name" value="HATPase_C_sf"/>
</dbReference>
<sequence>MRGVTAIAERLPIRLRVALAFTAVMALLLVCAGLFLYLRLGATLRSGIDDGLRARVADIAVLAQDARAGGARAAGSPLTERGETLAQILTPTGRIVDASPTLHGRPLLSPAQLRTARSRPILFELGRPTAADPDAADRVLAAPRRVAGRTLIVVVGASVDPVETAQHQLGGLLLVGGPMVMLLAGLAGYGAASAALRPIDRMREQADAIHVDDLEPRLATPPARDEVARLAATLNAMLDRLQDGFEREREFVDDASHEMRTPLALIKAELELAMRPGATEPELREAIRSVAEENDRLVRLAEDLLVLARSGEDAAHMREERMTVAELVEATRYSGTIEIAVDERPDAATIVGDRLRLARALGNLIDNAAAAGATRVRIETRRTADATEIHAIDDGPGFPPDFAARAFDRFSRADHARARGGTGLGLAIVRTIAREHGGEAHAGNAPGGGADVWLTLPD</sequence>
<dbReference type="SMART" id="SM00304">
    <property type="entry name" value="HAMP"/>
    <property type="match status" value="1"/>
</dbReference>
<dbReference type="InterPro" id="IPR003594">
    <property type="entry name" value="HATPase_dom"/>
</dbReference>
<keyword evidence="9" id="KW-0902">Two-component regulatory system</keyword>
<keyword evidence="10 11" id="KW-0472">Membrane</keyword>
<comment type="catalytic activity">
    <reaction evidence="1">
        <text>ATP + protein L-histidine = ADP + protein N-phospho-L-histidine.</text>
        <dbReference type="EC" id="2.7.13.3"/>
    </reaction>
</comment>
<dbReference type="InterPro" id="IPR003660">
    <property type="entry name" value="HAMP_dom"/>
</dbReference>
<dbReference type="InterPro" id="IPR003661">
    <property type="entry name" value="HisK_dim/P_dom"/>
</dbReference>
<evidence type="ECO:0000313" key="15">
    <source>
        <dbReference type="Proteomes" id="UP000005143"/>
    </source>
</evidence>
<evidence type="ECO:0000256" key="9">
    <source>
        <dbReference type="ARBA" id="ARBA00023012"/>
    </source>
</evidence>
<dbReference type="CDD" id="cd00082">
    <property type="entry name" value="HisKA"/>
    <property type="match status" value="1"/>
</dbReference>
<dbReference type="Pfam" id="PF00512">
    <property type="entry name" value="HisKA"/>
    <property type="match status" value="1"/>
</dbReference>
<keyword evidence="7 14" id="KW-0418">Kinase</keyword>
<dbReference type="OrthoDB" id="9786919at2"/>
<dbReference type="PROSITE" id="PS50885">
    <property type="entry name" value="HAMP"/>
    <property type="match status" value="1"/>
</dbReference>
<evidence type="ECO:0000256" key="1">
    <source>
        <dbReference type="ARBA" id="ARBA00000085"/>
    </source>
</evidence>
<dbReference type="PRINTS" id="PR00344">
    <property type="entry name" value="BCTRLSENSOR"/>
</dbReference>
<dbReference type="InterPro" id="IPR036097">
    <property type="entry name" value="HisK_dim/P_sf"/>
</dbReference>
<evidence type="ECO:0000259" key="12">
    <source>
        <dbReference type="PROSITE" id="PS50109"/>
    </source>
</evidence>
<evidence type="ECO:0000256" key="8">
    <source>
        <dbReference type="ARBA" id="ARBA00022989"/>
    </source>
</evidence>